<evidence type="ECO:0000256" key="2">
    <source>
        <dbReference type="ARBA" id="ARBA00022801"/>
    </source>
</evidence>
<dbReference type="EMBL" id="FOAT01000020">
    <property type="protein sequence ID" value="SEL32735.1"/>
    <property type="molecule type" value="Genomic_DNA"/>
</dbReference>
<dbReference type="PANTHER" id="PTHR40079:SF4">
    <property type="entry name" value="GH26 DOMAIN-CONTAINING PROTEIN-RELATED"/>
    <property type="match status" value="1"/>
</dbReference>
<proteinExistence type="inferred from homology"/>
<dbReference type="Pfam" id="PF02156">
    <property type="entry name" value="Glyco_hydro_26"/>
    <property type="match status" value="1"/>
</dbReference>
<dbReference type="AlphaFoldDB" id="A0A1H7PBU3"/>
<feature type="domain" description="GH26" evidence="5">
    <location>
        <begin position="13"/>
        <end position="313"/>
    </location>
</feature>
<feature type="active site" description="Proton donor" evidence="4">
    <location>
        <position position="170"/>
    </location>
</feature>
<evidence type="ECO:0000256" key="3">
    <source>
        <dbReference type="ARBA" id="ARBA00023295"/>
    </source>
</evidence>
<organism evidence="6 7">
    <name type="scientific">Ruminococcus albus</name>
    <dbReference type="NCBI Taxonomy" id="1264"/>
    <lineage>
        <taxon>Bacteria</taxon>
        <taxon>Bacillati</taxon>
        <taxon>Bacillota</taxon>
        <taxon>Clostridia</taxon>
        <taxon>Eubacteriales</taxon>
        <taxon>Oscillospiraceae</taxon>
        <taxon>Ruminococcus</taxon>
    </lineage>
</organism>
<comment type="similarity">
    <text evidence="1 4">Belongs to the glycosyl hydrolase 26 family.</text>
</comment>
<evidence type="ECO:0000256" key="4">
    <source>
        <dbReference type="PROSITE-ProRule" id="PRU01100"/>
    </source>
</evidence>
<dbReference type="PRINTS" id="PR00739">
    <property type="entry name" value="GLHYDRLASE26"/>
</dbReference>
<feature type="active site" description="Nucleophile" evidence="4">
    <location>
        <position position="261"/>
    </location>
</feature>
<sequence>MNYYNPADKNAIPEVENVLRYLADINGKKMITGQHTQTMAQEELHNILDVTGKEPALLGFELLSYSPNINYLDTDDECITEIELNRGTLQKAWEWAARGGLITFTWHWFSPLGGHSKSFFSKNTNFDVEKALVHGTPENTALLSDMDYMAGLIRPFNDKHIPILWRPFHESEGTWFWWGAKGAETAKRLYRLMFEHFTEKCGLHNLIWVWNSPLKDGYPGDDFVDIISRDMYPPAHEYTSHKSEFDELTAITSQKISAIAETGVLPDVEATISEKAAWSYFMTWSREFCLGEKYTSYDHLREVYNSELAVTIDKLPRLYSV</sequence>
<reference evidence="6 7" key="1">
    <citation type="submission" date="2016-10" db="EMBL/GenBank/DDBJ databases">
        <authorList>
            <person name="de Groot N.N."/>
        </authorList>
    </citation>
    <scope>NUCLEOTIDE SEQUENCE [LARGE SCALE GENOMIC DNA]</scope>
    <source>
        <strain evidence="6 7">KH2T6</strain>
    </source>
</reference>
<dbReference type="PANTHER" id="PTHR40079">
    <property type="entry name" value="MANNAN ENDO-1,4-BETA-MANNOSIDASE E-RELATED"/>
    <property type="match status" value="1"/>
</dbReference>
<dbReference type="InterPro" id="IPR000805">
    <property type="entry name" value="Glyco_hydro_26"/>
</dbReference>
<accession>A0A1H7PBU3</accession>
<keyword evidence="3 4" id="KW-0326">Glycosidase</keyword>
<dbReference type="PROSITE" id="PS51764">
    <property type="entry name" value="GH26"/>
    <property type="match status" value="1"/>
</dbReference>
<dbReference type="OrthoDB" id="9802773at2"/>
<protein>
    <submittedName>
        <fullName evidence="6">Mannan endo-1,4-beta-mannosidase</fullName>
    </submittedName>
</protein>
<dbReference type="InterPro" id="IPR017853">
    <property type="entry name" value="GH"/>
</dbReference>
<keyword evidence="2 4" id="KW-0378">Hydrolase</keyword>
<evidence type="ECO:0000313" key="7">
    <source>
        <dbReference type="Proteomes" id="UP000186015"/>
    </source>
</evidence>
<dbReference type="GO" id="GO:0016985">
    <property type="term" value="F:mannan endo-1,4-beta-mannosidase activity"/>
    <property type="evidence" value="ECO:0007669"/>
    <property type="project" value="InterPro"/>
</dbReference>
<dbReference type="RefSeq" id="WP_074835629.1">
    <property type="nucleotide sequence ID" value="NZ_FOAT01000020.1"/>
</dbReference>
<evidence type="ECO:0000256" key="1">
    <source>
        <dbReference type="ARBA" id="ARBA00007754"/>
    </source>
</evidence>
<name>A0A1H7PBU3_RUMAL</name>
<dbReference type="GO" id="GO:0006080">
    <property type="term" value="P:substituted mannan metabolic process"/>
    <property type="evidence" value="ECO:0007669"/>
    <property type="project" value="InterPro"/>
</dbReference>
<evidence type="ECO:0000313" key="6">
    <source>
        <dbReference type="EMBL" id="SEL32735.1"/>
    </source>
</evidence>
<dbReference type="Gene3D" id="3.20.20.80">
    <property type="entry name" value="Glycosidases"/>
    <property type="match status" value="1"/>
</dbReference>
<dbReference type="InterPro" id="IPR022790">
    <property type="entry name" value="GH26_dom"/>
</dbReference>
<dbReference type="Proteomes" id="UP000186015">
    <property type="component" value="Unassembled WGS sequence"/>
</dbReference>
<dbReference type="SUPFAM" id="SSF51445">
    <property type="entry name" value="(Trans)glycosidases"/>
    <property type="match status" value="1"/>
</dbReference>
<evidence type="ECO:0000259" key="5">
    <source>
        <dbReference type="PROSITE" id="PS51764"/>
    </source>
</evidence>
<gene>
    <name evidence="6" type="ORF">SAMN05216469_12021</name>
</gene>